<dbReference type="OrthoDB" id="5135333at2759"/>
<reference evidence="2 4" key="1">
    <citation type="journal article" date="2020" name="Stud. Mycol.">
        <title>101 Dothideomycetes genomes: a test case for predicting lifestyles and emergence of pathogens.</title>
        <authorList>
            <person name="Haridas S."/>
            <person name="Albert R."/>
            <person name="Binder M."/>
            <person name="Bloem J."/>
            <person name="Labutti K."/>
            <person name="Salamov A."/>
            <person name="Andreopoulos B."/>
            <person name="Baker S."/>
            <person name="Barry K."/>
            <person name="Bills G."/>
            <person name="Bluhm B."/>
            <person name="Cannon C."/>
            <person name="Castanera R."/>
            <person name="Culley D."/>
            <person name="Daum C."/>
            <person name="Ezra D."/>
            <person name="Gonzalez J."/>
            <person name="Henrissat B."/>
            <person name="Kuo A."/>
            <person name="Liang C."/>
            <person name="Lipzen A."/>
            <person name="Lutzoni F."/>
            <person name="Magnuson J."/>
            <person name="Mondo S."/>
            <person name="Nolan M."/>
            <person name="Ohm R."/>
            <person name="Pangilinan J."/>
            <person name="Park H.-J."/>
            <person name="Ramirez L."/>
            <person name="Alfaro M."/>
            <person name="Sun H."/>
            <person name="Tritt A."/>
            <person name="Yoshinaga Y."/>
            <person name="Zwiers L.-H."/>
            <person name="Turgeon B."/>
            <person name="Goodwin S."/>
            <person name="Spatafora J."/>
            <person name="Crous P."/>
            <person name="Grigoriev I."/>
        </authorList>
    </citation>
    <scope>NUCLEOTIDE SEQUENCE</scope>
    <source>
        <strain evidence="2 4">CBS 304.34</strain>
    </source>
</reference>
<dbReference type="InterPro" id="IPR010730">
    <property type="entry name" value="HET"/>
</dbReference>
<dbReference type="PANTHER" id="PTHR33112">
    <property type="entry name" value="DOMAIN PROTEIN, PUTATIVE-RELATED"/>
    <property type="match status" value="1"/>
</dbReference>
<dbReference type="PANTHER" id="PTHR33112:SF1">
    <property type="entry name" value="HETEROKARYON INCOMPATIBILITY DOMAIN-CONTAINING PROTEIN"/>
    <property type="match status" value="1"/>
</dbReference>
<evidence type="ECO:0000313" key="2">
    <source>
        <dbReference type="EMBL" id="KAF2807155.1"/>
    </source>
</evidence>
<dbReference type="GeneID" id="54466624"/>
<dbReference type="EMBL" id="MU003705">
    <property type="protein sequence ID" value="KAF2807155.1"/>
    <property type="molecule type" value="Genomic_DNA"/>
</dbReference>
<organism evidence="2">
    <name type="scientific">Mytilinidion resinicola</name>
    <dbReference type="NCBI Taxonomy" id="574789"/>
    <lineage>
        <taxon>Eukaryota</taxon>
        <taxon>Fungi</taxon>
        <taxon>Dikarya</taxon>
        <taxon>Ascomycota</taxon>
        <taxon>Pezizomycotina</taxon>
        <taxon>Dothideomycetes</taxon>
        <taxon>Pleosporomycetidae</taxon>
        <taxon>Mytilinidiales</taxon>
        <taxon>Mytilinidiaceae</taxon>
        <taxon>Mytilinidion</taxon>
    </lineage>
</organism>
<proteinExistence type="predicted"/>
<dbReference type="RefSeq" id="XP_033574119.1">
    <property type="nucleotide sequence ID" value="XM_033725731.1"/>
</dbReference>
<sequence length="242" mass="28257">MASIYANAYFTIVAAEGTDAEFGLRGIQITSGPRNYDPYFRFKDISFCIWQEEERGSKWHTRAWTFQERALSKRAMVLFQQTVKWECQVKEFDEQTDLSKRHGEHLSVGKERGLLYDAWYEQRKASFPWYNISITMSPDVPQFIGLWFGFSGRELSYQEDSLKAFSAIINVFSASFPGGFIYALPELAFDIALTWHHSGEVGRRRRMFPSWSWLGWEGALEMGDWDPTIRPKLRTFREPLAQ</sequence>
<evidence type="ECO:0000259" key="1">
    <source>
        <dbReference type="Pfam" id="PF06985"/>
    </source>
</evidence>
<dbReference type="Proteomes" id="UP000504636">
    <property type="component" value="Unplaced"/>
</dbReference>
<gene>
    <name evidence="2 4" type="ORF">BDZ99DRAFT_522784</name>
</gene>
<evidence type="ECO:0000313" key="3">
    <source>
        <dbReference type="Proteomes" id="UP000504636"/>
    </source>
</evidence>
<accession>A0A6A6YGJ6</accession>
<dbReference type="AlphaFoldDB" id="A0A6A6YGJ6"/>
<protein>
    <recommendedName>
        <fullName evidence="1">Heterokaryon incompatibility domain-containing protein</fullName>
    </recommendedName>
</protein>
<evidence type="ECO:0000313" key="4">
    <source>
        <dbReference type="RefSeq" id="XP_033574119.1"/>
    </source>
</evidence>
<name>A0A6A6YGJ6_9PEZI</name>
<reference evidence="4" key="2">
    <citation type="submission" date="2020-04" db="EMBL/GenBank/DDBJ databases">
        <authorList>
            <consortium name="NCBI Genome Project"/>
        </authorList>
    </citation>
    <scope>NUCLEOTIDE SEQUENCE</scope>
    <source>
        <strain evidence="4">CBS 304.34</strain>
    </source>
</reference>
<reference evidence="4" key="3">
    <citation type="submission" date="2025-04" db="UniProtKB">
        <authorList>
            <consortium name="RefSeq"/>
        </authorList>
    </citation>
    <scope>IDENTIFICATION</scope>
    <source>
        <strain evidence="4">CBS 304.34</strain>
    </source>
</reference>
<keyword evidence="3" id="KW-1185">Reference proteome</keyword>
<dbReference type="Pfam" id="PF06985">
    <property type="entry name" value="HET"/>
    <property type="match status" value="1"/>
</dbReference>
<feature type="domain" description="Heterokaryon incompatibility" evidence="1">
    <location>
        <begin position="1"/>
        <end position="68"/>
    </location>
</feature>